<dbReference type="EnsemblMetazoa" id="G26436.7">
    <property type="protein sequence ID" value="G26436.7:cds"/>
    <property type="gene ID" value="G26436"/>
</dbReference>
<dbReference type="AlphaFoldDB" id="A0A8W8L8R7"/>
<evidence type="ECO:0000313" key="7">
    <source>
        <dbReference type="EnsemblMetazoa" id="G26436.7:cds"/>
    </source>
</evidence>
<sequence length="114" mass="12068">CGKLQFGYIYGIGVVGCMAMYFLLNMMSLTGVSVGCVVSVLGYCLLPMVILSSSAVLLSLKGMIGIVLTVLAVVWCSFSSSKLFVSALSMENQQPLVAYPCGLVYGVFALLTVF</sequence>
<feature type="transmembrane region" description="Helical" evidence="6">
    <location>
        <begin position="63"/>
        <end position="84"/>
    </location>
</feature>
<dbReference type="PANTHER" id="PTHR21236:SF2">
    <property type="entry name" value="PROTEIN YIPF"/>
    <property type="match status" value="1"/>
</dbReference>
<dbReference type="Proteomes" id="UP000005408">
    <property type="component" value="Unassembled WGS sequence"/>
</dbReference>
<evidence type="ECO:0000256" key="3">
    <source>
        <dbReference type="ARBA" id="ARBA00022692"/>
    </source>
</evidence>
<protein>
    <recommendedName>
        <fullName evidence="9">Protein YIPF</fullName>
    </recommendedName>
</protein>
<reference evidence="7" key="1">
    <citation type="submission" date="2022-08" db="UniProtKB">
        <authorList>
            <consortium name="EnsemblMetazoa"/>
        </authorList>
    </citation>
    <scope>IDENTIFICATION</scope>
    <source>
        <strain evidence="7">05x7-T-G4-1.051#20</strain>
    </source>
</reference>
<dbReference type="GO" id="GO:0048280">
    <property type="term" value="P:vesicle fusion with Golgi apparatus"/>
    <property type="evidence" value="ECO:0007669"/>
    <property type="project" value="TreeGrafter"/>
</dbReference>
<accession>A0A8W8L8R7</accession>
<name>A0A8W8L8R7_MAGGI</name>
<keyword evidence="5 6" id="KW-0472">Membrane</keyword>
<dbReference type="EnsemblMetazoa" id="G26436.13">
    <property type="protein sequence ID" value="G26436.13:cds"/>
    <property type="gene ID" value="G26436"/>
</dbReference>
<evidence type="ECO:0000256" key="2">
    <source>
        <dbReference type="ARBA" id="ARBA00010596"/>
    </source>
</evidence>
<comment type="similarity">
    <text evidence="2">Belongs to the YIP1 family.</text>
</comment>
<dbReference type="GO" id="GO:0016020">
    <property type="term" value="C:membrane"/>
    <property type="evidence" value="ECO:0007669"/>
    <property type="project" value="UniProtKB-SubCell"/>
</dbReference>
<evidence type="ECO:0000256" key="4">
    <source>
        <dbReference type="ARBA" id="ARBA00022989"/>
    </source>
</evidence>
<evidence type="ECO:0008006" key="9">
    <source>
        <dbReference type="Google" id="ProtNLM"/>
    </source>
</evidence>
<feature type="transmembrane region" description="Helical" evidence="6">
    <location>
        <begin position="6"/>
        <end position="24"/>
    </location>
</feature>
<evidence type="ECO:0000256" key="5">
    <source>
        <dbReference type="ARBA" id="ARBA00023136"/>
    </source>
</evidence>
<keyword evidence="3 6" id="KW-0812">Transmembrane</keyword>
<dbReference type="GO" id="GO:0005802">
    <property type="term" value="C:trans-Golgi network"/>
    <property type="evidence" value="ECO:0007669"/>
    <property type="project" value="TreeGrafter"/>
</dbReference>
<dbReference type="PANTHER" id="PTHR21236">
    <property type="entry name" value="GOLGI MEMBRANE PROTEIN YIP1"/>
    <property type="match status" value="1"/>
</dbReference>
<comment type="subcellular location">
    <subcellularLocation>
        <location evidence="1">Membrane</location>
        <topology evidence="1">Multi-pass membrane protein</topology>
    </subcellularLocation>
</comment>
<feature type="transmembrane region" description="Helical" evidence="6">
    <location>
        <begin position="31"/>
        <end position="51"/>
    </location>
</feature>
<feature type="transmembrane region" description="Helical" evidence="6">
    <location>
        <begin position="96"/>
        <end position="113"/>
    </location>
</feature>
<keyword evidence="4 6" id="KW-1133">Transmembrane helix</keyword>
<dbReference type="InterPro" id="IPR045231">
    <property type="entry name" value="Yip1/4-like"/>
</dbReference>
<proteinExistence type="inferred from homology"/>
<evidence type="ECO:0000313" key="8">
    <source>
        <dbReference type="Proteomes" id="UP000005408"/>
    </source>
</evidence>
<dbReference type="GO" id="GO:0006888">
    <property type="term" value="P:endoplasmic reticulum to Golgi vesicle-mediated transport"/>
    <property type="evidence" value="ECO:0007669"/>
    <property type="project" value="InterPro"/>
</dbReference>
<organism evidence="7 8">
    <name type="scientific">Magallana gigas</name>
    <name type="common">Pacific oyster</name>
    <name type="synonym">Crassostrea gigas</name>
    <dbReference type="NCBI Taxonomy" id="29159"/>
    <lineage>
        <taxon>Eukaryota</taxon>
        <taxon>Metazoa</taxon>
        <taxon>Spiralia</taxon>
        <taxon>Lophotrochozoa</taxon>
        <taxon>Mollusca</taxon>
        <taxon>Bivalvia</taxon>
        <taxon>Autobranchia</taxon>
        <taxon>Pteriomorphia</taxon>
        <taxon>Ostreida</taxon>
        <taxon>Ostreoidea</taxon>
        <taxon>Ostreidae</taxon>
        <taxon>Magallana</taxon>
    </lineage>
</organism>
<keyword evidence="8" id="KW-1185">Reference proteome</keyword>
<evidence type="ECO:0000256" key="6">
    <source>
        <dbReference type="SAM" id="Phobius"/>
    </source>
</evidence>
<evidence type="ECO:0000256" key="1">
    <source>
        <dbReference type="ARBA" id="ARBA00004141"/>
    </source>
</evidence>